<feature type="chain" id="PRO_5015618649" evidence="8">
    <location>
        <begin position="27"/>
        <end position="191"/>
    </location>
</feature>
<name>A0A2U1PET7_ARTAN</name>
<comment type="subcellular location">
    <subcellularLocation>
        <location evidence="1">Cell envelope</location>
    </subcellularLocation>
    <subcellularLocation>
        <location evidence="2">Membrane</location>
    </subcellularLocation>
</comment>
<dbReference type="InterPro" id="IPR032675">
    <property type="entry name" value="LRR_dom_sf"/>
</dbReference>
<accession>A0A2U1PET7</accession>
<dbReference type="AlphaFoldDB" id="A0A2U1PET7"/>
<dbReference type="PANTHER" id="PTHR48059">
    <property type="entry name" value="POLYGALACTURONASE INHIBITOR 1"/>
    <property type="match status" value="1"/>
</dbReference>
<dbReference type="STRING" id="35608.A0A2U1PET7"/>
<dbReference type="OrthoDB" id="676979at2759"/>
<keyword evidence="10" id="KW-0418">Kinase</keyword>
<protein>
    <submittedName>
        <fullName evidence="10">Protein kinase family protein with leucine-rich repeat domain-containing protein</fullName>
    </submittedName>
</protein>
<evidence type="ECO:0000313" key="11">
    <source>
        <dbReference type="Proteomes" id="UP000245207"/>
    </source>
</evidence>
<dbReference type="GO" id="GO:0016301">
    <property type="term" value="F:kinase activity"/>
    <property type="evidence" value="ECO:0007669"/>
    <property type="project" value="UniProtKB-KW"/>
</dbReference>
<keyword evidence="10" id="KW-0808">Transferase</keyword>
<reference evidence="10 11" key="1">
    <citation type="journal article" date="2018" name="Mol. Plant">
        <title>The genome of Artemisia annua provides insight into the evolution of Asteraceae family and artemisinin biosynthesis.</title>
        <authorList>
            <person name="Shen Q."/>
            <person name="Zhang L."/>
            <person name="Liao Z."/>
            <person name="Wang S."/>
            <person name="Yan T."/>
            <person name="Shi P."/>
            <person name="Liu M."/>
            <person name="Fu X."/>
            <person name="Pan Q."/>
            <person name="Wang Y."/>
            <person name="Lv Z."/>
            <person name="Lu X."/>
            <person name="Zhang F."/>
            <person name="Jiang W."/>
            <person name="Ma Y."/>
            <person name="Chen M."/>
            <person name="Hao X."/>
            <person name="Li L."/>
            <person name="Tang Y."/>
            <person name="Lv G."/>
            <person name="Zhou Y."/>
            <person name="Sun X."/>
            <person name="Brodelius P.E."/>
            <person name="Rose J.K.C."/>
            <person name="Tang K."/>
        </authorList>
    </citation>
    <scope>NUCLEOTIDE SEQUENCE [LARGE SCALE GENOMIC DNA]</scope>
    <source>
        <strain evidence="11">cv. Huhao1</strain>
        <tissue evidence="10">Leaf</tissue>
    </source>
</reference>
<gene>
    <name evidence="10" type="ORF">CTI12_AA156380</name>
</gene>
<dbReference type="GO" id="GO:0016020">
    <property type="term" value="C:membrane"/>
    <property type="evidence" value="ECO:0007669"/>
    <property type="project" value="UniProtKB-SubCell"/>
</dbReference>
<dbReference type="Gene3D" id="3.80.10.10">
    <property type="entry name" value="Ribonuclease Inhibitor"/>
    <property type="match status" value="1"/>
</dbReference>
<evidence type="ECO:0000256" key="1">
    <source>
        <dbReference type="ARBA" id="ARBA00004196"/>
    </source>
</evidence>
<dbReference type="InterPro" id="IPR013210">
    <property type="entry name" value="LRR_N_plant-typ"/>
</dbReference>
<dbReference type="PANTHER" id="PTHR48059:SF30">
    <property type="entry name" value="OS06G0587000 PROTEIN"/>
    <property type="match status" value="1"/>
</dbReference>
<keyword evidence="4 8" id="KW-0732">Signal</keyword>
<sequence>MNFYTTTIFFLATSTFLCTLYVPSCSTNDEVDALLKWKATLHSHNNNTLLPSWIHDQNVVSPCKWYGVSCNENGSVNRLNLSSSGLNGTLDSLSFSSFPNLVYFELSFNYFYGIIPSEIGRLSKLTDLILSKNQLSGSIPAEIVCSITKTLMLMGCVGFQTFYPVASHLMGRLVQKLKVRYIEWDKKKYAY</sequence>
<feature type="signal peptide" evidence="8">
    <location>
        <begin position="1"/>
        <end position="26"/>
    </location>
</feature>
<evidence type="ECO:0000259" key="9">
    <source>
        <dbReference type="Pfam" id="PF08263"/>
    </source>
</evidence>
<evidence type="ECO:0000256" key="6">
    <source>
        <dbReference type="ARBA" id="ARBA00023136"/>
    </source>
</evidence>
<keyword evidence="3" id="KW-0433">Leucine-rich repeat</keyword>
<dbReference type="Pfam" id="PF00560">
    <property type="entry name" value="LRR_1"/>
    <property type="match status" value="2"/>
</dbReference>
<evidence type="ECO:0000256" key="4">
    <source>
        <dbReference type="ARBA" id="ARBA00022729"/>
    </source>
</evidence>
<dbReference type="SUPFAM" id="SSF52058">
    <property type="entry name" value="L domain-like"/>
    <property type="match status" value="1"/>
</dbReference>
<dbReference type="Pfam" id="PF08263">
    <property type="entry name" value="LRRNT_2"/>
    <property type="match status" value="1"/>
</dbReference>
<evidence type="ECO:0000256" key="7">
    <source>
        <dbReference type="ARBA" id="ARBA00038043"/>
    </source>
</evidence>
<organism evidence="10 11">
    <name type="scientific">Artemisia annua</name>
    <name type="common">Sweet wormwood</name>
    <dbReference type="NCBI Taxonomy" id="35608"/>
    <lineage>
        <taxon>Eukaryota</taxon>
        <taxon>Viridiplantae</taxon>
        <taxon>Streptophyta</taxon>
        <taxon>Embryophyta</taxon>
        <taxon>Tracheophyta</taxon>
        <taxon>Spermatophyta</taxon>
        <taxon>Magnoliopsida</taxon>
        <taxon>eudicotyledons</taxon>
        <taxon>Gunneridae</taxon>
        <taxon>Pentapetalae</taxon>
        <taxon>asterids</taxon>
        <taxon>campanulids</taxon>
        <taxon>Asterales</taxon>
        <taxon>Asteraceae</taxon>
        <taxon>Asteroideae</taxon>
        <taxon>Anthemideae</taxon>
        <taxon>Artemisiinae</taxon>
        <taxon>Artemisia</taxon>
    </lineage>
</organism>
<dbReference type="InterPro" id="IPR051848">
    <property type="entry name" value="PGIP"/>
</dbReference>
<proteinExistence type="inferred from homology"/>
<keyword evidence="5" id="KW-0677">Repeat</keyword>
<dbReference type="InterPro" id="IPR001611">
    <property type="entry name" value="Leu-rich_rpt"/>
</dbReference>
<evidence type="ECO:0000256" key="5">
    <source>
        <dbReference type="ARBA" id="ARBA00022737"/>
    </source>
</evidence>
<comment type="similarity">
    <text evidence="7">Belongs to the polygalacturonase-inhibiting protein family.</text>
</comment>
<evidence type="ECO:0000256" key="3">
    <source>
        <dbReference type="ARBA" id="ARBA00022614"/>
    </source>
</evidence>
<evidence type="ECO:0000256" key="8">
    <source>
        <dbReference type="SAM" id="SignalP"/>
    </source>
</evidence>
<evidence type="ECO:0000313" key="10">
    <source>
        <dbReference type="EMBL" id="PWA84266.1"/>
    </source>
</evidence>
<dbReference type="EMBL" id="PKPP01001246">
    <property type="protein sequence ID" value="PWA84266.1"/>
    <property type="molecule type" value="Genomic_DNA"/>
</dbReference>
<keyword evidence="11" id="KW-1185">Reference proteome</keyword>
<keyword evidence="6" id="KW-0472">Membrane</keyword>
<feature type="domain" description="Leucine-rich repeat-containing N-terminal plant-type" evidence="9">
    <location>
        <begin position="28"/>
        <end position="71"/>
    </location>
</feature>
<dbReference type="FunFam" id="3.80.10.10:FF:000400">
    <property type="entry name" value="Nuclear pore complex protein NUP107"/>
    <property type="match status" value="1"/>
</dbReference>
<dbReference type="Proteomes" id="UP000245207">
    <property type="component" value="Unassembled WGS sequence"/>
</dbReference>
<evidence type="ECO:0000256" key="2">
    <source>
        <dbReference type="ARBA" id="ARBA00004370"/>
    </source>
</evidence>
<comment type="caution">
    <text evidence="10">The sequence shown here is derived from an EMBL/GenBank/DDBJ whole genome shotgun (WGS) entry which is preliminary data.</text>
</comment>